<protein>
    <recommendedName>
        <fullName evidence="2">SCP2 domain-containing protein</fullName>
    </recommendedName>
</protein>
<dbReference type="EMBL" id="UINC01037015">
    <property type="protein sequence ID" value="SVB31862.1"/>
    <property type="molecule type" value="Genomic_DNA"/>
</dbReference>
<organism evidence="1">
    <name type="scientific">marine metagenome</name>
    <dbReference type="NCBI Taxonomy" id="408172"/>
    <lineage>
        <taxon>unclassified sequences</taxon>
        <taxon>metagenomes</taxon>
        <taxon>ecological metagenomes</taxon>
    </lineage>
</organism>
<dbReference type="AlphaFoldDB" id="A0A382D1B8"/>
<sequence>MKIINNNVELSIKIQEFVDFLKFSFKFKTKKKVLFTLINGEKKHLYDILIDINTNENNMIIIDEKIICENYDIYIIITEKLLLELYCQGASIITIFKKYMKGDFKTKKFNYKKFNGFLSNFNFSEEYWNDFYTFKHNLNSNKID</sequence>
<evidence type="ECO:0008006" key="2">
    <source>
        <dbReference type="Google" id="ProtNLM"/>
    </source>
</evidence>
<accession>A0A382D1B8</accession>
<evidence type="ECO:0000313" key="1">
    <source>
        <dbReference type="EMBL" id="SVB31862.1"/>
    </source>
</evidence>
<gene>
    <name evidence="1" type="ORF">METZ01_LOCUS184716</name>
</gene>
<name>A0A382D1B8_9ZZZZ</name>
<reference evidence="1" key="1">
    <citation type="submission" date="2018-05" db="EMBL/GenBank/DDBJ databases">
        <authorList>
            <person name="Lanie J.A."/>
            <person name="Ng W.-L."/>
            <person name="Kazmierczak K.M."/>
            <person name="Andrzejewski T.M."/>
            <person name="Davidsen T.M."/>
            <person name="Wayne K.J."/>
            <person name="Tettelin H."/>
            <person name="Glass J.I."/>
            <person name="Rusch D."/>
            <person name="Podicherti R."/>
            <person name="Tsui H.-C.T."/>
            <person name="Winkler M.E."/>
        </authorList>
    </citation>
    <scope>NUCLEOTIDE SEQUENCE</scope>
</reference>
<proteinExistence type="predicted"/>